<dbReference type="PROSITE" id="PS50020">
    <property type="entry name" value="WW_DOMAIN_2"/>
    <property type="match status" value="1"/>
</dbReference>
<comment type="caution">
    <text evidence="17">The sequence shown here is derived from an EMBL/GenBank/DDBJ whole genome shotgun (WGS) entry which is preliminary data.</text>
</comment>
<sequence length="1235" mass="135220">MATAESAPAGLGPRYAPDDPTLPQPWKGLIDGSTGLLYYWNPETNVTQYEKPAPVTPPLPAPVASAPNLAPIPVTHTMQVGGMGPQHGQQLMQGQPSQQQVGHLAQQHGQSMLPQQQQQSPHMGQTTQQNPSQGAQSAPQQNSLMTQSVPQPGLHQARQQMMQPQGQQMMQPQGQQMMQQPQGQQIQHQIPPHAIHSQHFGQGIPQDHGSHIAPPQVHQFPTQNMHYMSYQQNIITPRQPNSQHIQPNTVSPGQPNPQQVQHNMHGQPFENQQTTFPKVEEAEFKNGSQVGLSPSQYPQRSTLPAPNNQNLPPDTAFDQMPNVSVNAGQPQQFRTALSGSVQKSPSAMPLQQGGSVLYYQHGPNFHKQMSPGMMHGHPSNVHPAGQKMSQEDNLRSREGNEYYYNSNKDMSTMGRRQPDMTQIPVPRNQQDMRIGNTPFQNVMPSGNGSGIAGNAMPSMFVPPMGGPSPLSNNALMRPSYMGSSDASDLSPAEIYCQQHEVTATGGDIPPPFMTFDATGFPPEVLREVRYLLQSRSICRWMALHSSNFCDLGFVAYWLRLLCLFCLFYLPQVASIYSAGFSNPTPIQAQTWPVALQGRDIVAIAKTGSGKTLGYLIPAFILLRQRHNNSLNGPTVLVLAPTRELATQIHNEVIKFGRSSRVSCTCLYGGAPKALQLKELDRGADIVVATPGRLNDILEMKKIDFGQVSLLVLDEADRMLDMGFEPQIRKIVDEIPARRQTLMYTATWPKEVRKIASELLVNPVQVNIGSADELAANKAITQYVEVVPQMEKQRRLEQILRSQERGSKVIIFCSTKRLCDQLARNIGRTFGAAAIHGDKSQGERDWVLSQFRTGKSPILVATDVAARGLDIKDIRVVINYDFPTGIEDYVHRIGRTGRAGATGVSYTFFSEQDWKHAGDLIKVLEGANQHVLPELRQMALRGPSNFGKERGGMSRFDSGGGRWETGGRGSMRDGGFGGRGGMRDGGFGGRGGGMRDGGFGGRGSGMRDGGFGGRGGGLRDGGFGGRGGGGFSGRGGPRDGAGGRGDFFPGRGNRGRGSSGLRGGHGGWGRGERGMDDRGQGRGRGRFDNRRDVSYKSRGRSYSRSPERVRTWDYSSSSRSRSRSRSWSRDRSRSRSRSRSWSRGRSYSRSRTRSRSRSRSYDRRDRSVQQLPDRKDRPHEVGTSDPRMLPLSPGPGKQENSSLGSEQGQQQSVVGSSDPGNPEAVPDLSHESASGV</sequence>
<keyword evidence="7" id="KW-0378">Hydrolase</keyword>
<feature type="region of interest" description="Disordered" evidence="13">
    <location>
        <begin position="287"/>
        <end position="323"/>
    </location>
</feature>
<evidence type="ECO:0000259" key="16">
    <source>
        <dbReference type="PROSITE" id="PS51194"/>
    </source>
</evidence>
<evidence type="ECO:0000256" key="1">
    <source>
        <dbReference type="ARBA" id="ARBA00004604"/>
    </source>
</evidence>
<keyword evidence="5" id="KW-0698">rRNA processing</keyword>
<dbReference type="InterPro" id="IPR044742">
    <property type="entry name" value="DEAD/DEAH_RhlB"/>
</dbReference>
<proteinExistence type="inferred from homology"/>
<feature type="compositionally biased region" description="Basic residues" evidence="13">
    <location>
        <begin position="1133"/>
        <end position="1157"/>
    </location>
</feature>
<evidence type="ECO:0000259" key="15">
    <source>
        <dbReference type="PROSITE" id="PS51192"/>
    </source>
</evidence>
<feature type="compositionally biased region" description="Gly residues" evidence="13">
    <location>
        <begin position="1054"/>
        <end position="1068"/>
    </location>
</feature>
<accession>A0A8T0K715</accession>
<dbReference type="CDD" id="cd00268">
    <property type="entry name" value="DEADc"/>
    <property type="match status" value="1"/>
</dbReference>
<dbReference type="InterPro" id="IPR027417">
    <property type="entry name" value="P-loop_NTPase"/>
</dbReference>
<name>A0A8T0K715_PHAAN</name>
<feature type="region of interest" description="Disordered" evidence="13">
    <location>
        <begin position="239"/>
        <end position="270"/>
    </location>
</feature>
<dbReference type="SMART" id="SM00487">
    <property type="entry name" value="DEXDc"/>
    <property type="match status" value="1"/>
</dbReference>
<evidence type="ECO:0000256" key="6">
    <source>
        <dbReference type="ARBA" id="ARBA00022741"/>
    </source>
</evidence>
<dbReference type="FunFam" id="3.40.50.300:FF:000008">
    <property type="entry name" value="ATP-dependent RNA helicase RhlB"/>
    <property type="match status" value="1"/>
</dbReference>
<dbReference type="GO" id="GO:0003723">
    <property type="term" value="F:RNA binding"/>
    <property type="evidence" value="ECO:0007669"/>
    <property type="project" value="UniProtKB-KW"/>
</dbReference>
<evidence type="ECO:0000256" key="2">
    <source>
        <dbReference type="ARBA" id="ARBA00009334"/>
    </source>
</evidence>
<evidence type="ECO:0000256" key="9">
    <source>
        <dbReference type="ARBA" id="ARBA00022840"/>
    </source>
</evidence>
<comment type="similarity">
    <text evidence="2">Belongs to the DEAD box helicase family. DDX5/DBP2 subfamily.</text>
</comment>
<comment type="function">
    <text evidence="12">ATP-dependent RNA helicase required for 60S ribosomal subunit synthesis. Involved in efficient pre-rRNA processing, predominantly at site A3, which is necessary for the normal formation of 25S and 5.8S rRNAs.</text>
</comment>
<feature type="compositionally biased region" description="Gly residues" evidence="13">
    <location>
        <begin position="957"/>
        <end position="1044"/>
    </location>
</feature>
<feature type="region of interest" description="Disordered" evidence="13">
    <location>
        <begin position="941"/>
        <end position="1235"/>
    </location>
</feature>
<dbReference type="PROSITE" id="PS51192">
    <property type="entry name" value="HELICASE_ATP_BIND_1"/>
    <property type="match status" value="1"/>
</dbReference>
<feature type="compositionally biased region" description="Low complexity" evidence="13">
    <location>
        <begin position="159"/>
        <end position="189"/>
    </location>
</feature>
<evidence type="ECO:0000256" key="4">
    <source>
        <dbReference type="ARBA" id="ARBA00022517"/>
    </source>
</evidence>
<dbReference type="SMART" id="SM00490">
    <property type="entry name" value="HELICc"/>
    <property type="match status" value="1"/>
</dbReference>
<dbReference type="GO" id="GO:0005524">
    <property type="term" value="F:ATP binding"/>
    <property type="evidence" value="ECO:0007669"/>
    <property type="project" value="UniProtKB-KW"/>
</dbReference>
<evidence type="ECO:0000256" key="5">
    <source>
        <dbReference type="ARBA" id="ARBA00022552"/>
    </source>
</evidence>
<feature type="domain" description="WW" evidence="14">
    <location>
        <begin position="20"/>
        <end position="54"/>
    </location>
</feature>
<keyword evidence="11" id="KW-0539">Nucleus</keyword>
<dbReference type="InterPro" id="IPR001202">
    <property type="entry name" value="WW_dom"/>
</dbReference>
<dbReference type="PROSITE" id="PS01159">
    <property type="entry name" value="WW_DOMAIN_1"/>
    <property type="match status" value="1"/>
</dbReference>
<dbReference type="EC" id="3.6.4.13" evidence="3"/>
<feature type="compositionally biased region" description="Low complexity" evidence="13">
    <location>
        <begin position="86"/>
        <end position="129"/>
    </location>
</feature>
<dbReference type="SUPFAM" id="SSF51045">
    <property type="entry name" value="WW domain"/>
    <property type="match status" value="1"/>
</dbReference>
<feature type="domain" description="Helicase C-terminal" evidence="16">
    <location>
        <begin position="794"/>
        <end position="938"/>
    </location>
</feature>
<evidence type="ECO:0000256" key="7">
    <source>
        <dbReference type="ARBA" id="ARBA00022801"/>
    </source>
</evidence>
<feature type="compositionally biased region" description="Basic and acidic residues" evidence="13">
    <location>
        <begin position="1158"/>
        <end position="1181"/>
    </location>
</feature>
<dbReference type="Pfam" id="PF00270">
    <property type="entry name" value="DEAD"/>
    <property type="match status" value="1"/>
</dbReference>
<dbReference type="CDD" id="cd18787">
    <property type="entry name" value="SF2_C_DEAD"/>
    <property type="match status" value="1"/>
</dbReference>
<organism evidence="17 18">
    <name type="scientific">Phaseolus angularis</name>
    <name type="common">Azuki bean</name>
    <name type="synonym">Vigna angularis</name>
    <dbReference type="NCBI Taxonomy" id="3914"/>
    <lineage>
        <taxon>Eukaryota</taxon>
        <taxon>Viridiplantae</taxon>
        <taxon>Streptophyta</taxon>
        <taxon>Embryophyta</taxon>
        <taxon>Tracheophyta</taxon>
        <taxon>Spermatophyta</taxon>
        <taxon>Magnoliopsida</taxon>
        <taxon>eudicotyledons</taxon>
        <taxon>Gunneridae</taxon>
        <taxon>Pentapetalae</taxon>
        <taxon>rosids</taxon>
        <taxon>fabids</taxon>
        <taxon>Fabales</taxon>
        <taxon>Fabaceae</taxon>
        <taxon>Papilionoideae</taxon>
        <taxon>50 kb inversion clade</taxon>
        <taxon>NPAAA clade</taxon>
        <taxon>indigoferoid/millettioid clade</taxon>
        <taxon>Phaseoleae</taxon>
        <taxon>Vigna</taxon>
    </lineage>
</organism>
<dbReference type="InterPro" id="IPR011545">
    <property type="entry name" value="DEAD/DEAH_box_helicase_dom"/>
</dbReference>
<dbReference type="PROSITE" id="PS51194">
    <property type="entry name" value="HELICASE_CTER"/>
    <property type="match status" value="1"/>
</dbReference>
<evidence type="ECO:0000256" key="8">
    <source>
        <dbReference type="ARBA" id="ARBA00022806"/>
    </source>
</evidence>
<dbReference type="GO" id="GO:0016787">
    <property type="term" value="F:hydrolase activity"/>
    <property type="evidence" value="ECO:0007669"/>
    <property type="project" value="UniProtKB-KW"/>
</dbReference>
<protein>
    <recommendedName>
        <fullName evidence="3">RNA helicase</fullName>
        <ecNumber evidence="3">3.6.4.13</ecNumber>
    </recommendedName>
</protein>
<dbReference type="GO" id="GO:0003724">
    <property type="term" value="F:RNA helicase activity"/>
    <property type="evidence" value="ECO:0007669"/>
    <property type="project" value="UniProtKB-EC"/>
</dbReference>
<dbReference type="InterPro" id="IPR036020">
    <property type="entry name" value="WW_dom_sf"/>
</dbReference>
<keyword evidence="8 17" id="KW-0347">Helicase</keyword>
<feature type="region of interest" description="Disordered" evidence="13">
    <location>
        <begin position="75"/>
        <end position="189"/>
    </location>
</feature>
<dbReference type="EMBL" id="JABFOF010000006">
    <property type="protein sequence ID" value="KAG2395441.1"/>
    <property type="molecule type" value="Genomic_DNA"/>
</dbReference>
<evidence type="ECO:0000256" key="13">
    <source>
        <dbReference type="SAM" id="MobiDB-lite"/>
    </source>
</evidence>
<comment type="subcellular location">
    <subcellularLocation>
        <location evidence="1">Nucleus</location>
        <location evidence="1">Nucleolus</location>
    </subcellularLocation>
</comment>
<keyword evidence="4" id="KW-0690">Ribosome biogenesis</keyword>
<evidence type="ECO:0000313" key="17">
    <source>
        <dbReference type="EMBL" id="KAG2395441.1"/>
    </source>
</evidence>
<evidence type="ECO:0000259" key="14">
    <source>
        <dbReference type="PROSITE" id="PS50020"/>
    </source>
</evidence>
<feature type="domain" description="Helicase ATP-binding" evidence="15">
    <location>
        <begin position="591"/>
        <end position="765"/>
    </location>
</feature>
<dbReference type="PROSITE" id="PS00039">
    <property type="entry name" value="DEAD_ATP_HELICASE"/>
    <property type="match status" value="1"/>
</dbReference>
<evidence type="ECO:0000256" key="3">
    <source>
        <dbReference type="ARBA" id="ARBA00012552"/>
    </source>
</evidence>
<evidence type="ECO:0000256" key="12">
    <source>
        <dbReference type="ARBA" id="ARBA00037449"/>
    </source>
</evidence>
<evidence type="ECO:0000256" key="11">
    <source>
        <dbReference type="ARBA" id="ARBA00023242"/>
    </source>
</evidence>
<dbReference type="CDD" id="cd00201">
    <property type="entry name" value="WW"/>
    <property type="match status" value="1"/>
</dbReference>
<feature type="compositionally biased region" description="Polar residues" evidence="13">
    <location>
        <begin position="287"/>
        <end position="312"/>
    </location>
</feature>
<keyword evidence="10" id="KW-0694">RNA-binding</keyword>
<dbReference type="PANTHER" id="PTHR47958">
    <property type="entry name" value="ATP-DEPENDENT RNA HELICASE DBP3"/>
    <property type="match status" value="1"/>
</dbReference>
<dbReference type="InterPro" id="IPR014001">
    <property type="entry name" value="Helicase_ATP-bd"/>
</dbReference>
<feature type="compositionally biased region" description="Low complexity" evidence="13">
    <location>
        <begin position="1197"/>
        <end position="1216"/>
    </location>
</feature>
<feature type="compositionally biased region" description="Basic and acidic residues" evidence="13">
    <location>
        <begin position="1069"/>
        <end position="1094"/>
    </location>
</feature>
<dbReference type="Proteomes" id="UP000743370">
    <property type="component" value="Unassembled WGS sequence"/>
</dbReference>
<keyword evidence="9" id="KW-0067">ATP-binding</keyword>
<feature type="region of interest" description="Disordered" evidence="13">
    <location>
        <begin position="1"/>
        <end position="24"/>
    </location>
</feature>
<keyword evidence="6" id="KW-0547">Nucleotide-binding</keyword>
<dbReference type="SMART" id="SM00456">
    <property type="entry name" value="WW"/>
    <property type="match status" value="1"/>
</dbReference>
<feature type="compositionally biased region" description="Polar residues" evidence="13">
    <location>
        <begin position="130"/>
        <end position="150"/>
    </location>
</feature>
<evidence type="ECO:0000256" key="10">
    <source>
        <dbReference type="ARBA" id="ARBA00022884"/>
    </source>
</evidence>
<dbReference type="InterPro" id="IPR000629">
    <property type="entry name" value="RNA-helicase_DEAD-box_CS"/>
</dbReference>
<dbReference type="Pfam" id="PF00271">
    <property type="entry name" value="Helicase_C"/>
    <property type="match status" value="1"/>
</dbReference>
<dbReference type="Gene3D" id="3.40.50.300">
    <property type="entry name" value="P-loop containing nucleotide triphosphate hydrolases"/>
    <property type="match status" value="2"/>
</dbReference>
<dbReference type="SUPFAM" id="SSF52540">
    <property type="entry name" value="P-loop containing nucleoside triphosphate hydrolases"/>
    <property type="match status" value="1"/>
</dbReference>
<dbReference type="InterPro" id="IPR001650">
    <property type="entry name" value="Helicase_C-like"/>
</dbReference>
<gene>
    <name evidence="17" type="ORF">HKW66_Vig0071830</name>
</gene>
<reference evidence="17 18" key="1">
    <citation type="submission" date="2020-05" db="EMBL/GenBank/DDBJ databases">
        <title>Vigna angularis (adzuki bean) Var. LongXiaoDou No. 4 denovo assembly.</title>
        <authorList>
            <person name="Xiang H."/>
        </authorList>
    </citation>
    <scope>NUCLEOTIDE SEQUENCE [LARGE SCALE GENOMIC DNA]</scope>
    <source>
        <tissue evidence="17">Leaf</tissue>
    </source>
</reference>
<dbReference type="AlphaFoldDB" id="A0A8T0K715"/>
<dbReference type="Pfam" id="PF00397">
    <property type="entry name" value="WW"/>
    <property type="match status" value="1"/>
</dbReference>
<evidence type="ECO:0000313" key="18">
    <source>
        <dbReference type="Proteomes" id="UP000743370"/>
    </source>
</evidence>